<accession>A0A834MFX2</accession>
<comment type="caution">
    <text evidence="2">The sequence shown here is derived from an EMBL/GenBank/DDBJ whole genome shotgun (WGS) entry which is preliminary data.</text>
</comment>
<protein>
    <submittedName>
        <fullName evidence="2">Uncharacterized protein</fullName>
    </submittedName>
</protein>
<evidence type="ECO:0000313" key="2">
    <source>
        <dbReference type="EMBL" id="KAF7280681.1"/>
    </source>
</evidence>
<dbReference type="EMBL" id="JAACXV010000278">
    <property type="protein sequence ID" value="KAF7280681.1"/>
    <property type="molecule type" value="Genomic_DNA"/>
</dbReference>
<proteinExistence type="predicted"/>
<reference evidence="2" key="1">
    <citation type="submission" date="2020-08" db="EMBL/GenBank/DDBJ databases">
        <title>Genome sequencing and assembly of the red palm weevil Rhynchophorus ferrugineus.</title>
        <authorList>
            <person name="Dias G.B."/>
            <person name="Bergman C.M."/>
            <person name="Manee M."/>
        </authorList>
    </citation>
    <scope>NUCLEOTIDE SEQUENCE</scope>
    <source>
        <strain evidence="2">AA-2017</strain>
        <tissue evidence="2">Whole larva</tissue>
    </source>
</reference>
<dbReference type="Proteomes" id="UP000625711">
    <property type="component" value="Unassembled WGS sequence"/>
</dbReference>
<name>A0A834MFX2_RHYFE</name>
<organism evidence="2 3">
    <name type="scientific">Rhynchophorus ferrugineus</name>
    <name type="common">Red palm weevil</name>
    <name type="synonym">Curculio ferrugineus</name>
    <dbReference type="NCBI Taxonomy" id="354439"/>
    <lineage>
        <taxon>Eukaryota</taxon>
        <taxon>Metazoa</taxon>
        <taxon>Ecdysozoa</taxon>
        <taxon>Arthropoda</taxon>
        <taxon>Hexapoda</taxon>
        <taxon>Insecta</taxon>
        <taxon>Pterygota</taxon>
        <taxon>Neoptera</taxon>
        <taxon>Endopterygota</taxon>
        <taxon>Coleoptera</taxon>
        <taxon>Polyphaga</taxon>
        <taxon>Cucujiformia</taxon>
        <taxon>Curculionidae</taxon>
        <taxon>Dryophthorinae</taxon>
        <taxon>Rhynchophorus</taxon>
    </lineage>
</organism>
<dbReference type="AlphaFoldDB" id="A0A834MFX2"/>
<gene>
    <name evidence="2" type="ORF">GWI33_005646</name>
</gene>
<feature type="region of interest" description="Disordered" evidence="1">
    <location>
        <begin position="94"/>
        <end position="124"/>
    </location>
</feature>
<evidence type="ECO:0000256" key="1">
    <source>
        <dbReference type="SAM" id="MobiDB-lite"/>
    </source>
</evidence>
<sequence length="140" mass="15924">MSLFSSLRLQLEQSMDQLVLMVSTSRSCSFEIPQSSTENVKDAKVDWHHASNCSTSSNYVYIRYGHGKRHSVQILPYNSFSFVFHLLGPPPPPPRPRRLATVFSDTNPPSPAPETPLPLRRPHPLPRKIYQSALDDIRRV</sequence>
<evidence type="ECO:0000313" key="3">
    <source>
        <dbReference type="Proteomes" id="UP000625711"/>
    </source>
</evidence>
<keyword evidence="3" id="KW-1185">Reference proteome</keyword>